<evidence type="ECO:0000313" key="9">
    <source>
        <dbReference type="Proteomes" id="UP000245362"/>
    </source>
</evidence>
<keyword evidence="2" id="KW-1003">Cell membrane</keyword>
<keyword evidence="4 6" id="KW-1133">Transmembrane helix</keyword>
<accession>A0A2U3BB99</accession>
<sequence length="818" mass="91889">MLWPIVKALLGHYRRHPLQIILVWLGLTLGVSIYVGVAAINHHAIESYTSGEQLFSHSLPYQIHPKQSATKIPQGFYIQLRREGFTQCAPFDLLRISTREGKDIVLVGVDPLAMAEVGSDTDLNHFSVLEIMQPPYPLVMNQELASYLHIQKGGFITLADGKNLGPVLIDTNNWVEGTRVLVDMAMIRQLNRNGGLSYIGCRAMPNETLERLRLRLPGGMTLSKSSRTELESMSKAFHINLSAMGMLSFGVGLFIFYQAMSLSFIQRQTVVGTLRQMGVSRWQLAQGLCVELFLLILLCWGSGNIFGLMLANQLIPTVSITLADLYDANVGFNITWSWVWVRESLLMCIVGTMLSCSWPLVRLLRTQPIRLSARLSLVRFAGLEFYWQALIACLCFIALVVVYQTQEMNSDVGFLVISLMMFGVALFAPFIIFNLFTFLSYVLKWVKIRWLFADAAASMSYRGVAVMGFMLAISATIAIETMIGSFRITTENWLDQKLAADMYIYPTNSSALRITEWLSRQPEVESVWWRWEGEARTNSRTIEVVSTGSSPGEQQALTVKVATPDYWYLLHHYTGVMISESMAVKDNLKPGDYIALGEGDPTKWQVLGIYYDYGNPYGQVIVSHKSWVEHFSGRGSVALGVNLDSKDEIARLTNYLESYYHLSPERVFDNSSLHDKAMRVFDRTFTIADTLGKLTLLVGVFGIFFATVAGEVSRQRQVALLRCFGISAKELIMLSALQLFIFGVTSALIAIPLGLYIADMMVNVVLEQSFGWSIQFYMMPWDYLSTFAWTMAALMVAGVLPLSELVRRTPIKSLRDAL</sequence>
<evidence type="ECO:0000256" key="4">
    <source>
        <dbReference type="ARBA" id="ARBA00022989"/>
    </source>
</evidence>
<reference evidence="8 9" key="1">
    <citation type="submission" date="2018-05" db="EMBL/GenBank/DDBJ databases">
        <title>Vibrio limimaris sp. nov., isolated from marine sediment.</title>
        <authorList>
            <person name="Li C.-M."/>
        </authorList>
    </citation>
    <scope>NUCLEOTIDE SEQUENCE [LARGE SCALE GENOMIC DNA]</scope>
    <source>
        <strain evidence="8 9">E4404</strain>
    </source>
</reference>
<dbReference type="Proteomes" id="UP000245362">
    <property type="component" value="Unassembled WGS sequence"/>
</dbReference>
<dbReference type="EMBL" id="QFWT01000003">
    <property type="protein sequence ID" value="PWI33994.1"/>
    <property type="molecule type" value="Genomic_DNA"/>
</dbReference>
<feature type="transmembrane region" description="Helical" evidence="6">
    <location>
        <begin position="731"/>
        <end position="758"/>
    </location>
</feature>
<evidence type="ECO:0000256" key="2">
    <source>
        <dbReference type="ARBA" id="ARBA00022475"/>
    </source>
</evidence>
<evidence type="ECO:0000256" key="5">
    <source>
        <dbReference type="ARBA" id="ARBA00023136"/>
    </source>
</evidence>
<dbReference type="InterPro" id="IPR003838">
    <property type="entry name" value="ABC3_permease_C"/>
</dbReference>
<dbReference type="Pfam" id="PF02687">
    <property type="entry name" value="FtsX"/>
    <property type="match status" value="2"/>
</dbReference>
<dbReference type="AlphaFoldDB" id="A0A2U3BB99"/>
<evidence type="ECO:0000256" key="3">
    <source>
        <dbReference type="ARBA" id="ARBA00022692"/>
    </source>
</evidence>
<evidence type="ECO:0000256" key="1">
    <source>
        <dbReference type="ARBA" id="ARBA00004651"/>
    </source>
</evidence>
<feature type="transmembrane region" description="Helical" evidence="6">
    <location>
        <begin position="415"/>
        <end position="443"/>
    </location>
</feature>
<evidence type="ECO:0000256" key="6">
    <source>
        <dbReference type="SAM" id="Phobius"/>
    </source>
</evidence>
<proteinExistence type="predicted"/>
<dbReference type="GO" id="GO:0005886">
    <property type="term" value="C:plasma membrane"/>
    <property type="evidence" value="ECO:0007669"/>
    <property type="project" value="UniProtKB-SubCell"/>
</dbReference>
<feature type="domain" description="ABC3 transporter permease C-terminal" evidence="7">
    <location>
        <begin position="694"/>
        <end position="810"/>
    </location>
</feature>
<evidence type="ECO:0000259" key="7">
    <source>
        <dbReference type="Pfam" id="PF02687"/>
    </source>
</evidence>
<feature type="transmembrane region" description="Helical" evidence="6">
    <location>
        <begin position="691"/>
        <end position="710"/>
    </location>
</feature>
<dbReference type="PANTHER" id="PTHR30287:SF2">
    <property type="entry name" value="BLL1001 PROTEIN"/>
    <property type="match status" value="1"/>
</dbReference>
<feature type="transmembrane region" description="Helical" evidence="6">
    <location>
        <begin position="21"/>
        <end position="40"/>
    </location>
</feature>
<keyword evidence="9" id="KW-1185">Reference proteome</keyword>
<feature type="transmembrane region" description="Helical" evidence="6">
    <location>
        <begin position="284"/>
        <end position="303"/>
    </location>
</feature>
<keyword evidence="5 6" id="KW-0472">Membrane</keyword>
<feature type="transmembrane region" description="Helical" evidence="6">
    <location>
        <begin position="464"/>
        <end position="486"/>
    </location>
</feature>
<dbReference type="InterPro" id="IPR038766">
    <property type="entry name" value="Membrane_comp_ABC_pdt"/>
</dbReference>
<feature type="transmembrane region" description="Helical" evidence="6">
    <location>
        <begin position="344"/>
        <end position="364"/>
    </location>
</feature>
<evidence type="ECO:0000313" key="8">
    <source>
        <dbReference type="EMBL" id="PWI33994.1"/>
    </source>
</evidence>
<name>A0A2U3BB99_9VIBR</name>
<comment type="subcellular location">
    <subcellularLocation>
        <location evidence="1">Cell membrane</location>
        <topology evidence="1">Multi-pass membrane protein</topology>
    </subcellularLocation>
</comment>
<dbReference type="OrthoDB" id="343744at2"/>
<gene>
    <name evidence="8" type="ORF">DI392_07280</name>
</gene>
<protein>
    <submittedName>
        <fullName evidence="8">ABC transporter permease</fullName>
    </submittedName>
</protein>
<feature type="transmembrane region" description="Helical" evidence="6">
    <location>
        <begin position="237"/>
        <end position="257"/>
    </location>
</feature>
<comment type="caution">
    <text evidence="8">The sequence shown here is derived from an EMBL/GenBank/DDBJ whole genome shotgun (WGS) entry which is preliminary data.</text>
</comment>
<keyword evidence="3 6" id="KW-0812">Transmembrane</keyword>
<organism evidence="8 9">
    <name type="scientific">Vibrio albus</name>
    <dbReference type="NCBI Taxonomy" id="2200953"/>
    <lineage>
        <taxon>Bacteria</taxon>
        <taxon>Pseudomonadati</taxon>
        <taxon>Pseudomonadota</taxon>
        <taxon>Gammaproteobacteria</taxon>
        <taxon>Vibrionales</taxon>
        <taxon>Vibrionaceae</taxon>
        <taxon>Vibrio</taxon>
    </lineage>
</organism>
<feature type="transmembrane region" description="Helical" evidence="6">
    <location>
        <begin position="787"/>
        <end position="806"/>
    </location>
</feature>
<feature type="domain" description="ABC3 transporter permease C-terminal" evidence="7">
    <location>
        <begin position="245"/>
        <end position="368"/>
    </location>
</feature>
<dbReference type="RefSeq" id="WP_109319246.1">
    <property type="nucleotide sequence ID" value="NZ_QFWT01000003.1"/>
</dbReference>
<feature type="transmembrane region" description="Helical" evidence="6">
    <location>
        <begin position="385"/>
        <end position="403"/>
    </location>
</feature>
<dbReference type="PANTHER" id="PTHR30287">
    <property type="entry name" value="MEMBRANE COMPONENT OF PREDICTED ABC SUPERFAMILY METABOLITE UPTAKE TRANSPORTER"/>
    <property type="match status" value="1"/>
</dbReference>